<evidence type="ECO:0000313" key="1">
    <source>
        <dbReference type="EMBL" id="KAF5930569.1"/>
    </source>
</evidence>
<dbReference type="AlphaFoldDB" id="A0A7J7FQT5"/>
<comment type="caution">
    <text evidence="1">The sequence shown here is derived from an EMBL/GenBank/DDBJ whole genome shotgun (WGS) entry which is preliminary data.</text>
</comment>
<evidence type="ECO:0000313" key="2">
    <source>
        <dbReference type="Proteomes" id="UP000593564"/>
    </source>
</evidence>
<sequence length="193" mass="21407">MLRPINGWSWSDAISNLPTRGSTVAAGRCRGQGIPKAKRVLCFKMIAHNSSAAFLNVSDPVFCFSQILKSSYSMGGSSPKPGEEYLMPMEPWKQPIAIIGPCRATVRAATIAPKARKETETLGIVDCLFFGWDIYSSFSSWFRELVLTQKKRFRDLDISSSCRNWFRDSVITPKKGSEVGTSLLQKLVQGFGT</sequence>
<name>A0A7J7FQT5_CAMSI</name>
<reference evidence="1 2" key="2">
    <citation type="submission" date="2020-07" db="EMBL/GenBank/DDBJ databases">
        <title>Genome assembly of wild tea tree DASZ reveals pedigree and selection history of tea varieties.</title>
        <authorList>
            <person name="Zhang W."/>
        </authorList>
    </citation>
    <scope>NUCLEOTIDE SEQUENCE [LARGE SCALE GENOMIC DNA]</scope>
    <source>
        <strain evidence="2">cv. G240</strain>
        <tissue evidence="1">Leaf</tissue>
    </source>
</reference>
<reference evidence="2" key="1">
    <citation type="journal article" date="2020" name="Nat. Commun.">
        <title>Genome assembly of wild tea tree DASZ reveals pedigree and selection history of tea varieties.</title>
        <authorList>
            <person name="Zhang W."/>
            <person name="Zhang Y."/>
            <person name="Qiu H."/>
            <person name="Guo Y."/>
            <person name="Wan H."/>
            <person name="Zhang X."/>
            <person name="Scossa F."/>
            <person name="Alseekh S."/>
            <person name="Zhang Q."/>
            <person name="Wang P."/>
            <person name="Xu L."/>
            <person name="Schmidt M.H."/>
            <person name="Jia X."/>
            <person name="Li D."/>
            <person name="Zhu A."/>
            <person name="Guo F."/>
            <person name="Chen W."/>
            <person name="Ni D."/>
            <person name="Usadel B."/>
            <person name="Fernie A.R."/>
            <person name="Wen W."/>
        </authorList>
    </citation>
    <scope>NUCLEOTIDE SEQUENCE [LARGE SCALE GENOMIC DNA]</scope>
    <source>
        <strain evidence="2">cv. G240</strain>
    </source>
</reference>
<keyword evidence="2" id="KW-1185">Reference proteome</keyword>
<accession>A0A7J7FQT5</accession>
<dbReference type="Proteomes" id="UP000593564">
    <property type="component" value="Unassembled WGS sequence"/>
</dbReference>
<protein>
    <submittedName>
        <fullName evidence="1">Uncharacterized protein</fullName>
    </submittedName>
</protein>
<gene>
    <name evidence="1" type="ORF">HYC85_031442</name>
</gene>
<dbReference type="EMBL" id="JACBKZ010000015">
    <property type="protein sequence ID" value="KAF5930569.1"/>
    <property type="molecule type" value="Genomic_DNA"/>
</dbReference>
<organism evidence="1 2">
    <name type="scientific">Camellia sinensis</name>
    <name type="common">Tea plant</name>
    <name type="synonym">Thea sinensis</name>
    <dbReference type="NCBI Taxonomy" id="4442"/>
    <lineage>
        <taxon>Eukaryota</taxon>
        <taxon>Viridiplantae</taxon>
        <taxon>Streptophyta</taxon>
        <taxon>Embryophyta</taxon>
        <taxon>Tracheophyta</taxon>
        <taxon>Spermatophyta</taxon>
        <taxon>Magnoliopsida</taxon>
        <taxon>eudicotyledons</taxon>
        <taxon>Gunneridae</taxon>
        <taxon>Pentapetalae</taxon>
        <taxon>asterids</taxon>
        <taxon>Ericales</taxon>
        <taxon>Theaceae</taxon>
        <taxon>Camellia</taxon>
    </lineage>
</organism>
<proteinExistence type="predicted"/>